<protein>
    <submittedName>
        <fullName evidence="1">Uncharacterized protein</fullName>
    </submittedName>
</protein>
<evidence type="ECO:0000313" key="1">
    <source>
        <dbReference type="EMBL" id="KAE9628981.1"/>
    </source>
</evidence>
<dbReference type="Proteomes" id="UP000305041">
    <property type="component" value="Unassembled WGS sequence"/>
</dbReference>
<dbReference type="RefSeq" id="WP_138163819.1">
    <property type="nucleotide sequence ID" value="NZ_VAUA01000007.1"/>
</dbReference>
<dbReference type="AlphaFoldDB" id="A0A5R8Z712"/>
<evidence type="ECO:0000313" key="2">
    <source>
        <dbReference type="EMBL" id="TLP61431.1"/>
    </source>
</evidence>
<comment type="caution">
    <text evidence="1">The sequence shown here is derived from an EMBL/GenBank/DDBJ whole genome shotgun (WGS) entry which is preliminary data.</text>
</comment>
<proteinExistence type="predicted"/>
<name>A0A5R8Z712_9RHOB</name>
<organism evidence="1 4">
    <name type="scientific">Parasedimentitalea maritima</name>
    <dbReference type="NCBI Taxonomy" id="2578117"/>
    <lineage>
        <taxon>Bacteria</taxon>
        <taxon>Pseudomonadati</taxon>
        <taxon>Pseudomonadota</taxon>
        <taxon>Alphaproteobacteria</taxon>
        <taxon>Rhodobacterales</taxon>
        <taxon>Paracoccaceae</taxon>
        <taxon>Parasedimentitalea</taxon>
    </lineage>
</organism>
<dbReference type="OrthoDB" id="7863493at2"/>
<gene>
    <name evidence="2" type="ORF">FEE96_14405</name>
    <name evidence="1" type="ORF">GP644_14550</name>
</gene>
<dbReference type="Proteomes" id="UP000441586">
    <property type="component" value="Unassembled WGS sequence"/>
</dbReference>
<evidence type="ECO:0000313" key="4">
    <source>
        <dbReference type="Proteomes" id="UP000441586"/>
    </source>
</evidence>
<evidence type="ECO:0000313" key="3">
    <source>
        <dbReference type="Proteomes" id="UP000305041"/>
    </source>
</evidence>
<accession>A0A5R8Z712</accession>
<reference evidence="2 3" key="1">
    <citation type="submission" date="2019-05" db="EMBL/GenBank/DDBJ databases">
        <title>Draft genome sequence of Pelagicola sp. DSW4-44.</title>
        <authorList>
            <person name="Oh J."/>
        </authorList>
    </citation>
    <scope>NUCLEOTIDE SEQUENCE [LARGE SCALE GENOMIC DNA]</scope>
    <source>
        <strain evidence="2 3">DSW4-44</strain>
    </source>
</reference>
<reference evidence="1 4" key="2">
    <citation type="submission" date="2019-12" db="EMBL/GenBank/DDBJ databases">
        <authorList>
            <person name="Zhang Y.-J."/>
        </authorList>
    </citation>
    <scope>NUCLEOTIDE SEQUENCE [LARGE SCALE GENOMIC DNA]</scope>
    <source>
        <strain evidence="1 4">H18S-6</strain>
    </source>
</reference>
<keyword evidence="3" id="KW-1185">Reference proteome</keyword>
<accession>A0A6A4RF09</accession>
<sequence length="86" mass="9736">MMKLDWQTVGDIHKNTKSLELWDGDQQHIADVTRYDDTNHLKINTYGNELDVAALEKVIALALTHLGDFEDGTPLSEARMTQEVLP</sequence>
<dbReference type="EMBL" id="WSFO01000008">
    <property type="protein sequence ID" value="KAE9628981.1"/>
    <property type="molecule type" value="Genomic_DNA"/>
</dbReference>
<dbReference type="EMBL" id="VAUA01000007">
    <property type="protein sequence ID" value="TLP61431.1"/>
    <property type="molecule type" value="Genomic_DNA"/>
</dbReference>